<feature type="binding site" evidence="5">
    <location>
        <position position="205"/>
    </location>
    <ligand>
        <name>Mg(2+)</name>
        <dbReference type="ChEBI" id="CHEBI:18420"/>
    </ligand>
</feature>
<dbReference type="NCBIfam" id="TIGR01983">
    <property type="entry name" value="UbiG"/>
    <property type="match status" value="1"/>
</dbReference>
<feature type="binding site" evidence="5">
    <location>
        <position position="137"/>
    </location>
    <ligand>
        <name>S-adenosyl-L-methionine</name>
        <dbReference type="ChEBI" id="CHEBI:59789"/>
    </ligand>
</feature>
<keyword evidence="5" id="KW-0472">Membrane</keyword>
<comment type="function">
    <text evidence="5">O-methyltransferase required for two non-consecutive steps during ubiquinone biosynthesis. Catalyzes the 2 O-methylation of 3,4-dihydroxy-5-(all-trans-polyprenyl)benzoic acid into 4-hydroxy-3-methoxy-5-(all-trans-polyprenyl)benzoic acid. Also catalyzes the last step of ubiquinone biosynthesis by mediating methylation of 3-demethylubiquinone into ubiquinone. Also able to mediate the methylation of 3-demethylubiquinol into ubiquinol.</text>
</comment>
<name>A0A8H7P0X3_9APHY</name>
<feature type="binding site" evidence="5">
    <location>
        <position position="200"/>
    </location>
    <ligand>
        <name>S-adenosyl-L-methionine</name>
        <dbReference type="ChEBI" id="CHEBI:59789"/>
    </ligand>
</feature>
<dbReference type="GO" id="GO:0046872">
    <property type="term" value="F:metal ion binding"/>
    <property type="evidence" value="ECO:0007669"/>
    <property type="project" value="UniProtKB-KW"/>
</dbReference>
<feature type="binding site" evidence="5">
    <location>
        <position position="204"/>
    </location>
    <ligand>
        <name>Mg(2+)</name>
        <dbReference type="ChEBI" id="CHEBI:18420"/>
    </ligand>
</feature>
<dbReference type="UniPathway" id="UPA00232"/>
<comment type="pathway">
    <text evidence="5">Cofactor biosynthesis; ubiquinone biosynthesis.</text>
</comment>
<feature type="binding site" evidence="5">
    <location>
        <position position="79"/>
    </location>
    <ligand>
        <name>S-adenosyl-L-methionine</name>
        <dbReference type="ChEBI" id="CHEBI:59789"/>
    </ligand>
</feature>
<reference evidence="7" key="2">
    <citation type="journal article" name="Front. Microbiol.">
        <title>Degradative Capacity of Two Strains of Rhodonia placenta: From Phenotype to Genotype.</title>
        <authorList>
            <person name="Kolle M."/>
            <person name="Horta M.A.C."/>
            <person name="Nowrousian M."/>
            <person name="Ohm R.A."/>
            <person name="Benz J.P."/>
            <person name="Pilgard A."/>
        </authorList>
    </citation>
    <scope>NUCLEOTIDE SEQUENCE</scope>
    <source>
        <strain evidence="7">FPRL280</strain>
    </source>
</reference>
<evidence type="ECO:0000256" key="4">
    <source>
        <dbReference type="ARBA" id="ARBA00022691"/>
    </source>
</evidence>
<comment type="catalytic activity">
    <reaction evidence="5">
        <text>a 3-demethylubiquinone + S-adenosyl-L-methionine = a ubiquinone + S-adenosyl-L-homocysteine</text>
        <dbReference type="Rhea" id="RHEA:81215"/>
        <dbReference type="Rhea" id="RHEA-COMP:9565"/>
        <dbReference type="Rhea" id="RHEA-COMP:19654"/>
        <dbReference type="ChEBI" id="CHEBI:16389"/>
        <dbReference type="ChEBI" id="CHEBI:57856"/>
        <dbReference type="ChEBI" id="CHEBI:59789"/>
        <dbReference type="ChEBI" id="CHEBI:231825"/>
    </reaction>
</comment>
<dbReference type="EC" id="2.1.1.-" evidence="5"/>
<comment type="catalytic activity">
    <reaction evidence="5">
        <text>a 3-demethylubiquinol + S-adenosyl-L-methionine = a ubiquinol + S-adenosyl-L-homocysteine + H(+)</text>
        <dbReference type="Rhea" id="RHEA:44380"/>
        <dbReference type="Rhea" id="RHEA-COMP:9566"/>
        <dbReference type="Rhea" id="RHEA-COMP:10914"/>
        <dbReference type="ChEBI" id="CHEBI:15378"/>
        <dbReference type="ChEBI" id="CHEBI:17976"/>
        <dbReference type="ChEBI" id="CHEBI:57856"/>
        <dbReference type="ChEBI" id="CHEBI:59789"/>
        <dbReference type="ChEBI" id="CHEBI:84422"/>
        <dbReference type="EC" id="2.1.1.64"/>
    </reaction>
</comment>
<evidence type="ECO:0000313" key="7">
    <source>
        <dbReference type="EMBL" id="KAF9812606.1"/>
    </source>
</evidence>
<comment type="subunit">
    <text evidence="5">Component of a multi-subunit COQ enzyme complex, composed of at least COQ3, COQ4, COQ5, COQ6, COQ7 and COQ9.</text>
</comment>
<keyword evidence="5" id="KW-0479">Metal-binding</keyword>
<dbReference type="GO" id="GO:0032259">
    <property type="term" value="P:methylation"/>
    <property type="evidence" value="ECO:0007669"/>
    <property type="project" value="UniProtKB-KW"/>
</dbReference>
<dbReference type="PANTHER" id="PTHR43464:SF19">
    <property type="entry name" value="UBIQUINONE BIOSYNTHESIS O-METHYLTRANSFERASE, MITOCHONDRIAL"/>
    <property type="match status" value="1"/>
</dbReference>
<dbReference type="CDD" id="cd02440">
    <property type="entry name" value="AdoMet_MTases"/>
    <property type="match status" value="1"/>
</dbReference>
<dbReference type="AlphaFoldDB" id="A0A8H7P0X3"/>
<dbReference type="EC" id="2.1.1.114" evidence="5"/>
<dbReference type="SUPFAM" id="SSF53335">
    <property type="entry name" value="S-adenosyl-L-methionine-dependent methyltransferases"/>
    <property type="match status" value="1"/>
</dbReference>
<dbReference type="EMBL" id="JADOXO010000127">
    <property type="protein sequence ID" value="KAF9812606.1"/>
    <property type="molecule type" value="Genomic_DNA"/>
</dbReference>
<gene>
    <name evidence="5" type="primary">COQ3</name>
    <name evidence="7" type="ORF">IEO21_06077</name>
</gene>
<dbReference type="Pfam" id="PF13489">
    <property type="entry name" value="Methyltransf_23"/>
    <property type="match status" value="1"/>
</dbReference>
<evidence type="ECO:0000256" key="2">
    <source>
        <dbReference type="ARBA" id="ARBA00022679"/>
    </source>
</evidence>
<keyword evidence="5" id="KW-0999">Mitochondrion inner membrane</keyword>
<accession>A0A8H7P0X3</accession>
<comment type="subcellular location">
    <subcellularLocation>
        <location evidence="5">Mitochondrion inner membrane</location>
        <topology evidence="5">Peripheral membrane protein</topology>
        <orientation evidence="5">Matrix side</orientation>
    </subcellularLocation>
</comment>
<keyword evidence="1 5" id="KW-0489">Methyltransferase</keyword>
<feature type="binding site" evidence="5">
    <location>
        <position position="201"/>
    </location>
    <ligand>
        <name>Mg(2+)</name>
        <dbReference type="ChEBI" id="CHEBI:18420"/>
    </ligand>
</feature>
<reference evidence="7" key="1">
    <citation type="submission" date="2020-11" db="EMBL/GenBank/DDBJ databases">
        <authorList>
            <person name="Koelle M."/>
            <person name="Horta M.A.C."/>
            <person name="Nowrousian M."/>
            <person name="Ohm R.A."/>
            <person name="Benz P."/>
            <person name="Pilgard A."/>
        </authorList>
    </citation>
    <scope>NUCLEOTIDE SEQUENCE</scope>
    <source>
        <strain evidence="7">FPRL280</strain>
    </source>
</reference>
<feature type="region of interest" description="Disordered" evidence="6">
    <location>
        <begin position="1"/>
        <end position="22"/>
    </location>
</feature>
<evidence type="ECO:0000256" key="1">
    <source>
        <dbReference type="ARBA" id="ARBA00022603"/>
    </source>
</evidence>
<keyword evidence="5" id="KW-0496">Mitochondrion</keyword>
<protein>
    <recommendedName>
        <fullName evidence="5">Ubiquinone biosynthesis O-methyltransferase, mitochondrial</fullName>
    </recommendedName>
    <alternativeName>
        <fullName evidence="5">3-demethylubiquinol 3-O-methyltransferase</fullName>
        <ecNumber evidence="5">2.1.1.64</ecNumber>
    </alternativeName>
    <alternativeName>
        <fullName evidence="5">3-demethylubiquinone 3-O-methyltransferase</fullName>
        <ecNumber evidence="5">2.1.1.-</ecNumber>
    </alternativeName>
    <alternativeName>
        <fullName evidence="5">Polyprenyldihydroxybenzoate methyltransferase</fullName>
        <ecNumber evidence="5">2.1.1.114</ecNumber>
    </alternativeName>
</protein>
<proteinExistence type="inferred from homology"/>
<dbReference type="EC" id="2.1.1.64" evidence="5"/>
<sequence length="347" mass="38010">MSTSSFRSVARRPQLSQSFQRRLPHAHRYHATRINASSTQTRAESTVNPDEIALFSKLSSQWWDEQGECKMLHRMNPVRVQFIREKMLEMQREDTDTDAQLDHPKALAGLKILDVGCGGGLLCESLTRLGGLTLGIDASASNVAIASLHAAADPGLRLIPGPFVPTTTPARTSSLTYEHTSAEELLARGGPAQFDVVCSMEVLEHVDNPRTFLSTCAQLVKPGGHLFLSTISRTPLAYALTILAAEHVLRLVTPGTHTYAKYVRPDELLGFFQGFRCPSPGVLGDGGAGRPWISRLYNGAPARTEAETRGIVYVPWTGAWALVPRGSPGARWGEGCNYLLWVRRPLE</sequence>
<dbReference type="GO" id="GO:0031314">
    <property type="term" value="C:extrinsic component of mitochondrial inner membrane"/>
    <property type="evidence" value="ECO:0007669"/>
    <property type="project" value="UniProtKB-UniRule"/>
</dbReference>
<organism evidence="7 8">
    <name type="scientific">Rhodonia placenta</name>
    <dbReference type="NCBI Taxonomy" id="104341"/>
    <lineage>
        <taxon>Eukaryota</taxon>
        <taxon>Fungi</taxon>
        <taxon>Dikarya</taxon>
        <taxon>Basidiomycota</taxon>
        <taxon>Agaricomycotina</taxon>
        <taxon>Agaricomycetes</taxon>
        <taxon>Polyporales</taxon>
        <taxon>Adustoporiaceae</taxon>
        <taxon>Rhodonia</taxon>
    </lineage>
</organism>
<dbReference type="GO" id="GO:0010420">
    <property type="term" value="F:polyprenyldihydroxybenzoate methyltransferase activity"/>
    <property type="evidence" value="ECO:0007669"/>
    <property type="project" value="UniProtKB-UniRule"/>
</dbReference>
<dbReference type="GO" id="GO:0061542">
    <property type="term" value="F:3-demethylubiquinol 3-O-methyltransferase activity"/>
    <property type="evidence" value="ECO:0007669"/>
    <property type="project" value="UniProtKB-UniRule"/>
</dbReference>
<dbReference type="Proteomes" id="UP000639403">
    <property type="component" value="Unassembled WGS sequence"/>
</dbReference>
<keyword evidence="4 5" id="KW-0949">S-adenosyl-L-methionine</keyword>
<dbReference type="Gene3D" id="3.40.50.150">
    <property type="entry name" value="Vaccinia Virus protein VP39"/>
    <property type="match status" value="1"/>
</dbReference>
<comment type="cofactor">
    <cofactor evidence="5">
        <name>Mg(2+)</name>
        <dbReference type="ChEBI" id="CHEBI:18420"/>
    </cofactor>
</comment>
<evidence type="ECO:0000256" key="5">
    <source>
        <dbReference type="HAMAP-Rule" id="MF_03190"/>
    </source>
</evidence>
<comment type="catalytic activity">
    <reaction evidence="5">
        <text>a 3,4-dihydroxy-5-(all-trans-polyprenyl)benzoate + S-adenosyl-L-methionine = a 4-hydroxy-3-methoxy-5-(all-trans-polyprenyl)benzoate + S-adenosyl-L-homocysteine + H(+)</text>
        <dbReference type="Rhea" id="RHEA:44452"/>
        <dbReference type="Rhea" id="RHEA-COMP:10930"/>
        <dbReference type="Rhea" id="RHEA-COMP:10931"/>
        <dbReference type="ChEBI" id="CHEBI:15378"/>
        <dbReference type="ChEBI" id="CHEBI:57856"/>
        <dbReference type="ChEBI" id="CHEBI:59789"/>
        <dbReference type="ChEBI" id="CHEBI:64694"/>
        <dbReference type="ChEBI" id="CHEBI:84443"/>
        <dbReference type="EC" id="2.1.1.114"/>
    </reaction>
</comment>
<dbReference type="PANTHER" id="PTHR43464">
    <property type="entry name" value="METHYLTRANSFERASE"/>
    <property type="match status" value="1"/>
</dbReference>
<comment type="similarity">
    <text evidence="5">Belongs to the class I-like SAM-binding methyltransferase superfamily. UbiG/COQ3 family.</text>
</comment>
<feature type="binding site" evidence="5">
    <location>
        <position position="116"/>
    </location>
    <ligand>
        <name>S-adenosyl-L-methionine</name>
        <dbReference type="ChEBI" id="CHEBI:59789"/>
    </ligand>
</feature>
<dbReference type="HAMAP" id="MF_00472">
    <property type="entry name" value="UbiG"/>
    <property type="match status" value="1"/>
</dbReference>
<evidence type="ECO:0000313" key="8">
    <source>
        <dbReference type="Proteomes" id="UP000639403"/>
    </source>
</evidence>
<dbReference type="InterPro" id="IPR029063">
    <property type="entry name" value="SAM-dependent_MTases_sf"/>
</dbReference>
<evidence type="ECO:0000256" key="3">
    <source>
        <dbReference type="ARBA" id="ARBA00022688"/>
    </source>
</evidence>
<evidence type="ECO:0000256" key="6">
    <source>
        <dbReference type="SAM" id="MobiDB-lite"/>
    </source>
</evidence>
<dbReference type="InterPro" id="IPR010233">
    <property type="entry name" value="UbiG_MeTrfase"/>
</dbReference>
<keyword evidence="5" id="KW-0460">Magnesium</keyword>
<keyword evidence="3 5" id="KW-0831">Ubiquinone biosynthesis</keyword>
<keyword evidence="2 5" id="KW-0808">Transferase</keyword>
<comment type="caution">
    <text evidence="7">The sequence shown here is derived from an EMBL/GenBank/DDBJ whole genome shotgun (WGS) entry which is preliminary data.</text>
</comment>